<dbReference type="CDD" id="cd00082">
    <property type="entry name" value="HisKA"/>
    <property type="match status" value="1"/>
</dbReference>
<comment type="subcellular location">
    <subcellularLocation>
        <location evidence="2">Cell membrane</location>
    </subcellularLocation>
</comment>
<dbReference type="PANTHER" id="PTHR43711:SF1">
    <property type="entry name" value="HISTIDINE KINASE 1"/>
    <property type="match status" value="1"/>
</dbReference>
<keyword evidence="5" id="KW-0808">Transferase</keyword>
<organism evidence="9 10">
    <name type="scientific">Nocardioides donggukensis</name>
    <dbReference type="NCBI Taxonomy" id="2774019"/>
    <lineage>
        <taxon>Bacteria</taxon>
        <taxon>Bacillati</taxon>
        <taxon>Actinomycetota</taxon>
        <taxon>Actinomycetes</taxon>
        <taxon>Propionibacteriales</taxon>
        <taxon>Nocardioidaceae</taxon>
        <taxon>Nocardioides</taxon>
    </lineage>
</organism>
<keyword evidence="10" id="KW-1185">Reference proteome</keyword>
<dbReference type="SUPFAM" id="SSF55874">
    <property type="entry name" value="ATPase domain of HSP90 chaperone/DNA topoisomerase II/histidine kinase"/>
    <property type="match status" value="1"/>
</dbReference>
<evidence type="ECO:0000313" key="9">
    <source>
        <dbReference type="EMBL" id="MBD8871048.1"/>
    </source>
</evidence>
<dbReference type="PANTHER" id="PTHR43711">
    <property type="entry name" value="TWO-COMPONENT HISTIDINE KINASE"/>
    <property type="match status" value="1"/>
</dbReference>
<dbReference type="InterPro" id="IPR003594">
    <property type="entry name" value="HATPase_dom"/>
</dbReference>
<dbReference type="Pfam" id="PF01590">
    <property type="entry name" value="GAF"/>
    <property type="match status" value="1"/>
</dbReference>
<dbReference type="SMART" id="SM00388">
    <property type="entry name" value="HisKA"/>
    <property type="match status" value="1"/>
</dbReference>
<keyword evidence="7" id="KW-0902">Two-component regulatory system</keyword>
<reference evidence="9" key="1">
    <citation type="submission" date="2020-09" db="EMBL/GenBank/DDBJ databases">
        <title>Nocardioides sp. strain MJB4 16S ribosomal RNA gene Genome sequencing and assembly.</title>
        <authorList>
            <person name="Kim I."/>
        </authorList>
    </citation>
    <scope>NUCLEOTIDE SEQUENCE</scope>
    <source>
        <strain evidence="9">MJB4</strain>
    </source>
</reference>
<dbReference type="SMART" id="SM00387">
    <property type="entry name" value="HATPase_c"/>
    <property type="match status" value="1"/>
</dbReference>
<comment type="caution">
    <text evidence="9">The sequence shown here is derived from an EMBL/GenBank/DDBJ whole genome shotgun (WGS) entry which is preliminary data.</text>
</comment>
<dbReference type="SUPFAM" id="SSF55781">
    <property type="entry name" value="GAF domain-like"/>
    <property type="match status" value="1"/>
</dbReference>
<dbReference type="Gene3D" id="3.30.565.10">
    <property type="entry name" value="Histidine kinase-like ATPase, C-terminal domain"/>
    <property type="match status" value="1"/>
</dbReference>
<evidence type="ECO:0000313" key="10">
    <source>
        <dbReference type="Proteomes" id="UP000616839"/>
    </source>
</evidence>
<dbReference type="InterPro" id="IPR029016">
    <property type="entry name" value="GAF-like_dom_sf"/>
</dbReference>
<dbReference type="AlphaFoldDB" id="A0A927Q016"/>
<dbReference type="InterPro" id="IPR005467">
    <property type="entry name" value="His_kinase_dom"/>
</dbReference>
<dbReference type="EMBL" id="JACYXZ010000005">
    <property type="protein sequence ID" value="MBD8871048.1"/>
    <property type="molecule type" value="Genomic_DNA"/>
</dbReference>
<dbReference type="InterPro" id="IPR004358">
    <property type="entry name" value="Sig_transdc_His_kin-like_C"/>
</dbReference>
<evidence type="ECO:0000256" key="7">
    <source>
        <dbReference type="ARBA" id="ARBA00023012"/>
    </source>
</evidence>
<dbReference type="InterPro" id="IPR036097">
    <property type="entry name" value="HisK_dim/P_sf"/>
</dbReference>
<dbReference type="SMART" id="SM00065">
    <property type="entry name" value="GAF"/>
    <property type="match status" value="1"/>
</dbReference>
<dbReference type="PRINTS" id="PR00344">
    <property type="entry name" value="BCTRLSENSOR"/>
</dbReference>
<comment type="catalytic activity">
    <reaction evidence="1">
        <text>ATP + protein L-histidine = ADP + protein N-phospho-L-histidine.</text>
        <dbReference type="EC" id="2.7.13.3"/>
    </reaction>
</comment>
<feature type="domain" description="Histidine kinase" evidence="8">
    <location>
        <begin position="208"/>
        <end position="426"/>
    </location>
</feature>
<dbReference type="PROSITE" id="PS50109">
    <property type="entry name" value="HIS_KIN"/>
    <property type="match status" value="1"/>
</dbReference>
<dbReference type="Gene3D" id="3.30.450.40">
    <property type="match status" value="1"/>
</dbReference>
<proteinExistence type="predicted"/>
<dbReference type="InterPro" id="IPR050736">
    <property type="entry name" value="Sensor_HK_Regulatory"/>
</dbReference>
<dbReference type="Proteomes" id="UP000616839">
    <property type="component" value="Unassembled WGS sequence"/>
</dbReference>
<dbReference type="InterPro" id="IPR003661">
    <property type="entry name" value="HisK_dim/P_dom"/>
</dbReference>
<keyword evidence="6 9" id="KW-0418">Kinase</keyword>
<evidence type="ECO:0000256" key="5">
    <source>
        <dbReference type="ARBA" id="ARBA00022679"/>
    </source>
</evidence>
<dbReference type="EC" id="2.7.13.3" evidence="3"/>
<evidence type="ECO:0000259" key="8">
    <source>
        <dbReference type="PROSITE" id="PS50109"/>
    </source>
</evidence>
<gene>
    <name evidence="9" type="ORF">IE331_15590</name>
</gene>
<name>A0A927Q016_9ACTN</name>
<dbReference type="RefSeq" id="WP_192144392.1">
    <property type="nucleotide sequence ID" value="NZ_JACYXZ010000005.1"/>
</dbReference>
<dbReference type="SUPFAM" id="SSF47384">
    <property type="entry name" value="Homodimeric domain of signal transducing histidine kinase"/>
    <property type="match status" value="1"/>
</dbReference>
<dbReference type="Pfam" id="PF00512">
    <property type="entry name" value="HisKA"/>
    <property type="match status" value="1"/>
</dbReference>
<dbReference type="GO" id="GO:0000155">
    <property type="term" value="F:phosphorelay sensor kinase activity"/>
    <property type="evidence" value="ECO:0007669"/>
    <property type="project" value="InterPro"/>
</dbReference>
<protein>
    <recommendedName>
        <fullName evidence="3">histidine kinase</fullName>
        <ecNumber evidence="3">2.7.13.3</ecNumber>
    </recommendedName>
</protein>
<accession>A0A927Q016</accession>
<dbReference type="Pfam" id="PF02518">
    <property type="entry name" value="HATPase_c"/>
    <property type="match status" value="1"/>
</dbReference>
<evidence type="ECO:0000256" key="6">
    <source>
        <dbReference type="ARBA" id="ARBA00022777"/>
    </source>
</evidence>
<keyword evidence="4" id="KW-0597">Phosphoprotein</keyword>
<evidence type="ECO:0000256" key="1">
    <source>
        <dbReference type="ARBA" id="ARBA00000085"/>
    </source>
</evidence>
<sequence>MHTSEEQREAVALRGLVQVMTTLHSARDLGVVLDAVASGVREVLRYDMAIIRVLDPATGTLRTTTVAGPDDAVASLTGGSVPLAELAGEFAIADRTGDVYFLPHERLPEDFVSTWVPEVEACDEPDAWHPMDALYVALHDPAGQLLGVLGVDLPLDRKRPDTAQRELLGLYADQAALALHRTKLLEQQQELLDSLIEGNRRREDMVAELAHDLKGPLSAISGHVEMGLEHVTDGDRDELHLQGIGRAAARIGDTLDELLASPAPGTPSPSSAAPEELDLLETLTEIVLVSTVVAERRGIELRITSHGPDFRVRGDERQLRRAADNLVTNALKYTPRGGLVDVVVDGTGPDLLVTCTDTGIGIPADEHALIFEDYGRATQARRYGIEGTGRGLPIARRIVESYGGSLGVASEPGTGSTFTMRLPARIRS</sequence>
<dbReference type="Gene3D" id="1.10.287.130">
    <property type="match status" value="1"/>
</dbReference>
<dbReference type="InterPro" id="IPR036890">
    <property type="entry name" value="HATPase_C_sf"/>
</dbReference>
<evidence type="ECO:0000256" key="2">
    <source>
        <dbReference type="ARBA" id="ARBA00004236"/>
    </source>
</evidence>
<dbReference type="GO" id="GO:0005886">
    <property type="term" value="C:plasma membrane"/>
    <property type="evidence" value="ECO:0007669"/>
    <property type="project" value="UniProtKB-SubCell"/>
</dbReference>
<dbReference type="InterPro" id="IPR003018">
    <property type="entry name" value="GAF"/>
</dbReference>
<evidence type="ECO:0000256" key="4">
    <source>
        <dbReference type="ARBA" id="ARBA00022553"/>
    </source>
</evidence>
<evidence type="ECO:0000256" key="3">
    <source>
        <dbReference type="ARBA" id="ARBA00012438"/>
    </source>
</evidence>